<keyword evidence="11" id="KW-1185">Reference proteome</keyword>
<dbReference type="Gene3D" id="3.30.40.10">
    <property type="entry name" value="Zinc/RING finger domain, C3HC4 (zinc finger)"/>
    <property type="match status" value="1"/>
</dbReference>
<dbReference type="UniPathway" id="UPA00886"/>
<dbReference type="RefSeq" id="XP_014245322.1">
    <property type="nucleotide sequence ID" value="XM_014389836.2"/>
</dbReference>
<dbReference type="InterPro" id="IPR004181">
    <property type="entry name" value="Znf_MIZ"/>
</dbReference>
<evidence type="ECO:0000313" key="11">
    <source>
        <dbReference type="Proteomes" id="UP000494040"/>
    </source>
</evidence>
<comment type="similarity">
    <text evidence="2">Belongs to the PIAS family.</text>
</comment>
<dbReference type="Gene3D" id="2.60.120.780">
    <property type="entry name" value="PINIT domain"/>
    <property type="match status" value="1"/>
</dbReference>
<evidence type="ECO:0000256" key="1">
    <source>
        <dbReference type="ARBA" id="ARBA00004718"/>
    </source>
</evidence>
<protein>
    <recommendedName>
        <fullName evidence="9">SP-RING-type domain-containing protein</fullName>
    </recommendedName>
</protein>
<dbReference type="PANTHER" id="PTHR10782:SF4">
    <property type="entry name" value="TONALLI, ISOFORM E"/>
    <property type="match status" value="1"/>
</dbReference>
<evidence type="ECO:0000256" key="6">
    <source>
        <dbReference type="ARBA" id="ARBA00022786"/>
    </source>
</evidence>
<dbReference type="PANTHER" id="PTHR10782">
    <property type="entry name" value="ZINC FINGER MIZ DOMAIN-CONTAINING PROTEIN"/>
    <property type="match status" value="1"/>
</dbReference>
<comment type="pathway">
    <text evidence="1">Protein modification; protein sumoylation.</text>
</comment>
<feature type="domain" description="SP-RING-type" evidence="9">
    <location>
        <begin position="184"/>
        <end position="270"/>
    </location>
</feature>
<dbReference type="Pfam" id="PF14324">
    <property type="entry name" value="PINIT"/>
    <property type="match status" value="1"/>
</dbReference>
<evidence type="ECO:0000256" key="4">
    <source>
        <dbReference type="ARBA" id="ARBA00022723"/>
    </source>
</evidence>
<dbReference type="CDD" id="cd16650">
    <property type="entry name" value="SP-RING_PIAS-like"/>
    <property type="match status" value="1"/>
</dbReference>
<dbReference type="InterPro" id="IPR013083">
    <property type="entry name" value="Znf_RING/FYVE/PHD"/>
</dbReference>
<dbReference type="GO" id="GO:0008270">
    <property type="term" value="F:zinc ion binding"/>
    <property type="evidence" value="ECO:0007669"/>
    <property type="project" value="UniProtKB-KW"/>
</dbReference>
<evidence type="ECO:0000256" key="7">
    <source>
        <dbReference type="ARBA" id="ARBA00022833"/>
    </source>
</evidence>
<dbReference type="GO" id="GO:0061665">
    <property type="term" value="F:SUMO ligase activity"/>
    <property type="evidence" value="ECO:0007669"/>
    <property type="project" value="TreeGrafter"/>
</dbReference>
<dbReference type="InterPro" id="IPR023321">
    <property type="entry name" value="PINIT"/>
</dbReference>
<keyword evidence="4" id="KW-0479">Metal-binding</keyword>
<evidence type="ECO:0000256" key="5">
    <source>
        <dbReference type="ARBA" id="ARBA00022771"/>
    </source>
</evidence>
<evidence type="ECO:0000256" key="8">
    <source>
        <dbReference type="PROSITE-ProRule" id="PRU00452"/>
    </source>
</evidence>
<dbReference type="InterPro" id="IPR038654">
    <property type="entry name" value="PINIT_sf"/>
</dbReference>
<proteinExistence type="inferred from homology"/>
<sequence>MGKKNLQFLNGCVNKNAIWEGEHFRLDEKLMQPQLLDTKWNLFKKVVQINLTLNNFQTTKLRDTENTPIKRSHKKVLLRFCQVNPNKEVFLDRYPPKVFIQVNDQLFLPRKQGPINITSVLTVKPFLKNSIKIIFQRSDKIFIGVLFIAQTPNPQLWDHKSISLIQEYKVTRNKIANLFHGADGDSDVKITSLNVSLKCPLSQILINVPCIGKRCMHIECFDMESYFDANSTKNPKWECPICRKGCQPDNLIIDGYWKAVLKEIPLDCTSVSLQKDGSWIPLCNSKN</sequence>
<keyword evidence="3" id="KW-0808">Transferase</keyword>
<evidence type="ECO:0000313" key="10">
    <source>
        <dbReference type="EnsemblMetazoa" id="XP_014245322.1"/>
    </source>
</evidence>
<dbReference type="GeneID" id="106664268"/>
<keyword evidence="5 8" id="KW-0863">Zinc-finger</keyword>
<dbReference type="Pfam" id="PF02891">
    <property type="entry name" value="zf-MIZ"/>
    <property type="match status" value="1"/>
</dbReference>
<accession>A0A8I6RL04</accession>
<organism evidence="10 11">
    <name type="scientific">Cimex lectularius</name>
    <name type="common">Bed bug</name>
    <name type="synonym">Acanthia lectularia</name>
    <dbReference type="NCBI Taxonomy" id="79782"/>
    <lineage>
        <taxon>Eukaryota</taxon>
        <taxon>Metazoa</taxon>
        <taxon>Ecdysozoa</taxon>
        <taxon>Arthropoda</taxon>
        <taxon>Hexapoda</taxon>
        <taxon>Insecta</taxon>
        <taxon>Pterygota</taxon>
        <taxon>Neoptera</taxon>
        <taxon>Paraneoptera</taxon>
        <taxon>Hemiptera</taxon>
        <taxon>Heteroptera</taxon>
        <taxon>Panheteroptera</taxon>
        <taxon>Cimicomorpha</taxon>
        <taxon>Cimicidae</taxon>
        <taxon>Cimex</taxon>
    </lineage>
</organism>
<reference evidence="10" key="1">
    <citation type="submission" date="2022-01" db="UniProtKB">
        <authorList>
            <consortium name="EnsemblMetazoa"/>
        </authorList>
    </citation>
    <scope>IDENTIFICATION</scope>
</reference>
<keyword evidence="6" id="KW-0833">Ubl conjugation pathway</keyword>
<dbReference type="PROSITE" id="PS51044">
    <property type="entry name" value="ZF_SP_RING"/>
    <property type="match status" value="1"/>
</dbReference>
<evidence type="ECO:0000259" key="9">
    <source>
        <dbReference type="PROSITE" id="PS51044"/>
    </source>
</evidence>
<dbReference type="OMA" id="ARMSLAC"/>
<dbReference type="KEGG" id="clec:106664268"/>
<dbReference type="GO" id="GO:0016925">
    <property type="term" value="P:protein sumoylation"/>
    <property type="evidence" value="ECO:0007669"/>
    <property type="project" value="UniProtKB-UniPathway"/>
</dbReference>
<dbReference type="AlphaFoldDB" id="A0A8I6RL04"/>
<dbReference type="Proteomes" id="UP000494040">
    <property type="component" value="Unassembled WGS sequence"/>
</dbReference>
<name>A0A8I6RL04_CIMLE</name>
<evidence type="ECO:0000256" key="3">
    <source>
        <dbReference type="ARBA" id="ARBA00022679"/>
    </source>
</evidence>
<keyword evidence="7" id="KW-0862">Zinc</keyword>
<dbReference type="EnsemblMetazoa" id="XM_014389836.2">
    <property type="protein sequence ID" value="XP_014245322.1"/>
    <property type="gene ID" value="LOC106664268"/>
</dbReference>
<dbReference type="GO" id="GO:0000785">
    <property type="term" value="C:chromatin"/>
    <property type="evidence" value="ECO:0007669"/>
    <property type="project" value="TreeGrafter"/>
</dbReference>
<evidence type="ECO:0000256" key="2">
    <source>
        <dbReference type="ARBA" id="ARBA00005383"/>
    </source>
</evidence>
<dbReference type="OrthoDB" id="10263264at2759"/>